<gene>
    <name evidence="1" type="ORF">Freya1_66</name>
</gene>
<name>A0A8E4ZD80_9CAUD</name>
<evidence type="ECO:0000313" key="1">
    <source>
        <dbReference type="EMBL" id="QQV90937.1"/>
    </source>
</evidence>
<evidence type="ECO:0000313" key="2">
    <source>
        <dbReference type="Proteomes" id="UP000693667"/>
    </source>
</evidence>
<reference evidence="1" key="1">
    <citation type="submission" date="2020-07" db="EMBL/GenBank/DDBJ databases">
        <title>Highly diverse flavobacterial phages as mortality factor during North Sea spring blooms.</title>
        <authorList>
            <person name="Bartlau N."/>
            <person name="Wichels A."/>
            <person name="Krohne G."/>
            <person name="Adriaenssens E.M."/>
            <person name="Heins A."/>
            <person name="Fuchs B.M."/>
            <person name="Amann R."/>
            <person name="Moraru C."/>
        </authorList>
    </citation>
    <scope>NUCLEOTIDE SEQUENCE</scope>
</reference>
<keyword evidence="2" id="KW-1185">Reference proteome</keyword>
<accession>A0A8E4ZD80</accession>
<sequence>MEVKQAIQVLKDHNKWRKGEDEELQMTDPKKIGVAIDTVVNKFENLFLSSVVYSKNGMNTPNPEKVHYTIWKFKDNDQEFQIDGRNLVYCQLGSTHHGCQCMHTGEKEEHKLIISKLKQVCDLLKEVDKLNNP</sequence>
<dbReference type="Proteomes" id="UP000693667">
    <property type="component" value="Segment"/>
</dbReference>
<proteinExistence type="predicted"/>
<dbReference type="EMBL" id="MT732463">
    <property type="protein sequence ID" value="QQV90937.1"/>
    <property type="molecule type" value="Genomic_DNA"/>
</dbReference>
<organism evidence="1 2">
    <name type="scientific">Polaribacter phage Freya_1</name>
    <dbReference type="NCBI Taxonomy" id="2745662"/>
    <lineage>
        <taxon>Viruses</taxon>
        <taxon>Duplodnaviria</taxon>
        <taxon>Heunggongvirae</taxon>
        <taxon>Uroviricota</taxon>
        <taxon>Caudoviricetes</taxon>
        <taxon>Forsetiviridae</taxon>
        <taxon>Freyavirus</taxon>
        <taxon>Freyavirus freya</taxon>
    </lineage>
</organism>
<protein>
    <submittedName>
        <fullName evidence="1">Uncharacterized protein</fullName>
    </submittedName>
</protein>